<evidence type="ECO:0000313" key="2">
    <source>
        <dbReference type="Proteomes" id="UP000003340"/>
    </source>
</evidence>
<dbReference type="HOGENOM" id="CLU_699627_0_0_9"/>
<evidence type="ECO:0000313" key="1">
    <source>
        <dbReference type="EMBL" id="EEG29242.1"/>
    </source>
</evidence>
<dbReference type="SUPFAM" id="SSF52402">
    <property type="entry name" value="Adenine nucleotide alpha hydrolases-like"/>
    <property type="match status" value="1"/>
</dbReference>
<dbReference type="Proteomes" id="UP000003340">
    <property type="component" value="Unassembled WGS sequence"/>
</dbReference>
<keyword evidence="2" id="KW-1185">Reference proteome</keyword>
<dbReference type="STRING" id="537013.CLOSTMETH_03133"/>
<sequence length="394" mass="46067">MSVNCVDWKIDYYMNKYIKPYFPLEKIHWYFSLSGGKDSYVLAKSIANWHLKNRLPIRATGVHFMQWDDSSTAIEARFHWLDELLFFDLREKTASTLCENQTAQAPCSKCSLIRKECSDHFFSQLNSDKNDMIPILCRGLHLTDMANSMIWRLVWEHSPIDSLFSRGKGKPLVKLFSNVYLAKPLCFVREYESQTYADAFHYSPYQCECPALKYPSRRDIIEESVSLYYNNPLWEFEVPGMDRFFETVLACEKNLVSMHSVPGKESKQATLPEGFFSFAVDYFRRITEKNRTTLLSKIHDKSRYLEDAVPQLLSYNRLQSVSESNLNFKLLTSPDSLTEFDRKMIATLGPYWGAISLESPLREVVFNLQKEIYGYGIDQNWSQVIDLLLLYYHL</sequence>
<comment type="caution">
    <text evidence="1">The sequence shown here is derived from an EMBL/GenBank/DDBJ whole genome shotgun (WGS) entry which is preliminary data.</text>
</comment>
<reference evidence="1 2" key="1">
    <citation type="submission" date="2009-01" db="EMBL/GenBank/DDBJ databases">
        <authorList>
            <person name="Fulton L."/>
            <person name="Clifton S."/>
            <person name="Fulton B."/>
            <person name="Xu J."/>
            <person name="Minx P."/>
            <person name="Pepin K.H."/>
            <person name="Johnson M."/>
            <person name="Bhonagiri V."/>
            <person name="Nash W.E."/>
            <person name="Mardis E.R."/>
            <person name="Wilson R.K."/>
        </authorList>
    </citation>
    <scope>NUCLEOTIDE SEQUENCE [LARGE SCALE GENOMIC DNA]</scope>
    <source>
        <strain evidence="1 2">DSM 5476</strain>
    </source>
</reference>
<dbReference type="AlphaFoldDB" id="C0EGY9"/>
<accession>C0EGY9</accession>
<protein>
    <recommendedName>
        <fullName evidence="3">PP-loop family protein</fullName>
    </recommendedName>
</protein>
<evidence type="ECO:0008006" key="3">
    <source>
        <dbReference type="Google" id="ProtNLM"/>
    </source>
</evidence>
<gene>
    <name evidence="1" type="ORF">CLOSTMETH_03133</name>
</gene>
<proteinExistence type="predicted"/>
<name>C0EGY9_9FIRM</name>
<organism evidence="1 2">
    <name type="scientific">[Clostridium] methylpentosum DSM 5476</name>
    <dbReference type="NCBI Taxonomy" id="537013"/>
    <lineage>
        <taxon>Bacteria</taxon>
        <taxon>Bacillati</taxon>
        <taxon>Bacillota</taxon>
        <taxon>Clostridia</taxon>
        <taxon>Eubacteriales</taxon>
        <taxon>Oscillospiraceae</taxon>
        <taxon>Oscillospiraceae incertae sedis</taxon>
    </lineage>
</organism>
<dbReference type="Gene3D" id="3.40.50.620">
    <property type="entry name" value="HUPs"/>
    <property type="match status" value="1"/>
</dbReference>
<dbReference type="InterPro" id="IPR014729">
    <property type="entry name" value="Rossmann-like_a/b/a_fold"/>
</dbReference>
<dbReference type="EMBL" id="ACEC01000113">
    <property type="protein sequence ID" value="EEG29242.1"/>
    <property type="molecule type" value="Genomic_DNA"/>
</dbReference>
<reference evidence="1 2" key="2">
    <citation type="submission" date="2009-02" db="EMBL/GenBank/DDBJ databases">
        <title>Draft genome sequence of Clostridium methylpentosum (DSM 5476).</title>
        <authorList>
            <person name="Sudarsanam P."/>
            <person name="Ley R."/>
            <person name="Guruge J."/>
            <person name="Turnbaugh P.J."/>
            <person name="Mahowald M."/>
            <person name="Liep D."/>
            <person name="Gordon J."/>
        </authorList>
    </citation>
    <scope>NUCLEOTIDE SEQUENCE [LARGE SCALE GENOMIC DNA]</scope>
    <source>
        <strain evidence="1 2">DSM 5476</strain>
    </source>
</reference>